<evidence type="ECO:0000313" key="1">
    <source>
        <dbReference type="EMBL" id="KMZ68584.1"/>
    </source>
</evidence>
<proteinExistence type="predicted"/>
<dbReference type="AlphaFoldDB" id="A0A0K9PHX5"/>
<dbReference type="InterPro" id="IPR044924">
    <property type="entry name" value="HAD-SF_hydro_IA_REG-2-like_cap"/>
</dbReference>
<dbReference type="EMBL" id="LFYR01000830">
    <property type="protein sequence ID" value="KMZ68584.1"/>
    <property type="molecule type" value="Genomic_DNA"/>
</dbReference>
<organism evidence="1 2">
    <name type="scientific">Zostera marina</name>
    <name type="common">Eelgrass</name>
    <dbReference type="NCBI Taxonomy" id="29655"/>
    <lineage>
        <taxon>Eukaryota</taxon>
        <taxon>Viridiplantae</taxon>
        <taxon>Streptophyta</taxon>
        <taxon>Embryophyta</taxon>
        <taxon>Tracheophyta</taxon>
        <taxon>Spermatophyta</taxon>
        <taxon>Magnoliopsida</taxon>
        <taxon>Liliopsida</taxon>
        <taxon>Zosteraceae</taxon>
        <taxon>Zostera</taxon>
    </lineage>
</organism>
<dbReference type="PANTHER" id="PTHR47105:SF1">
    <property type="entry name" value="OS06G0665100 PROTEIN"/>
    <property type="match status" value="1"/>
</dbReference>
<dbReference type="STRING" id="29655.A0A0K9PHX5"/>
<name>A0A0K9PHX5_ZOSMR</name>
<evidence type="ECO:0000313" key="2">
    <source>
        <dbReference type="Proteomes" id="UP000036987"/>
    </source>
</evidence>
<dbReference type="PANTHER" id="PTHR47105">
    <property type="entry name" value="OS02G0173600 PROTEIN"/>
    <property type="match status" value="1"/>
</dbReference>
<keyword evidence="2" id="KW-1185">Reference proteome</keyword>
<dbReference type="OMA" id="VAYTEMT"/>
<reference evidence="2" key="1">
    <citation type="journal article" date="2016" name="Nature">
        <title>The genome of the seagrass Zostera marina reveals angiosperm adaptation to the sea.</title>
        <authorList>
            <person name="Olsen J.L."/>
            <person name="Rouze P."/>
            <person name="Verhelst B."/>
            <person name="Lin Y.-C."/>
            <person name="Bayer T."/>
            <person name="Collen J."/>
            <person name="Dattolo E."/>
            <person name="De Paoli E."/>
            <person name="Dittami S."/>
            <person name="Maumus F."/>
            <person name="Michel G."/>
            <person name="Kersting A."/>
            <person name="Lauritano C."/>
            <person name="Lohaus R."/>
            <person name="Toepel M."/>
            <person name="Tonon T."/>
            <person name="Vanneste K."/>
            <person name="Amirebrahimi M."/>
            <person name="Brakel J."/>
            <person name="Bostroem C."/>
            <person name="Chovatia M."/>
            <person name="Grimwood J."/>
            <person name="Jenkins J.W."/>
            <person name="Jueterbock A."/>
            <person name="Mraz A."/>
            <person name="Stam W.T."/>
            <person name="Tice H."/>
            <person name="Bornberg-Bauer E."/>
            <person name="Green P.J."/>
            <person name="Pearson G.A."/>
            <person name="Procaccini G."/>
            <person name="Duarte C.M."/>
            <person name="Schmutz J."/>
            <person name="Reusch T.B.H."/>
            <person name="Van de Peer Y."/>
        </authorList>
    </citation>
    <scope>NUCLEOTIDE SEQUENCE [LARGE SCALE GENOMIC DNA]</scope>
    <source>
        <strain evidence="2">cv. Finnish</strain>
    </source>
</reference>
<dbReference type="Gene3D" id="1.10.150.720">
    <property type="entry name" value="Haloacid dehalogenase-like hydrolase"/>
    <property type="match status" value="1"/>
</dbReference>
<protein>
    <submittedName>
        <fullName evidence="1">Uncharacterized protein</fullName>
    </submittedName>
</protein>
<gene>
    <name evidence="1" type="ORF">ZOSMA_236G00090</name>
</gene>
<dbReference type="OrthoDB" id="444127at2759"/>
<accession>A0A0K9PHX5</accession>
<sequence>MSVLGKLRCVTVDVTGTLMAYKGELGDYYCMAAKAAGLPCPDYKRVHEGFKVAYTEMTNQHPCFGFATKMPNVEWWRACVKNSFTKVQVMIMTTKHLKRCSDASTRLLDLLHRTPYFQIHSRFSNGFVAGVSQSA</sequence>
<comment type="caution">
    <text evidence="1">The sequence shown here is derived from an EMBL/GenBank/DDBJ whole genome shotgun (WGS) entry which is preliminary data.</text>
</comment>
<dbReference type="Proteomes" id="UP000036987">
    <property type="component" value="Unassembled WGS sequence"/>
</dbReference>